<proteinExistence type="predicted"/>
<comment type="caution">
    <text evidence="3">The sequence shown here is derived from an EMBL/GenBank/DDBJ whole genome shotgun (WGS) entry which is preliminary data.</text>
</comment>
<dbReference type="InterPro" id="IPR001466">
    <property type="entry name" value="Beta-lactam-related"/>
</dbReference>
<protein>
    <submittedName>
        <fullName evidence="3">CubicO group peptidase (Beta-lactamase class C family)</fullName>
    </submittedName>
</protein>
<evidence type="ECO:0000313" key="4">
    <source>
        <dbReference type="Proteomes" id="UP000588647"/>
    </source>
</evidence>
<dbReference type="InterPro" id="IPR012338">
    <property type="entry name" value="Beta-lactam/transpept-like"/>
</dbReference>
<feature type="domain" description="Beta-lactamase-related" evidence="1">
    <location>
        <begin position="65"/>
        <end position="398"/>
    </location>
</feature>
<dbReference type="InterPro" id="IPR050491">
    <property type="entry name" value="AmpC-like"/>
</dbReference>
<dbReference type="EMBL" id="JACIEM010000005">
    <property type="protein sequence ID" value="MBB4004496.1"/>
    <property type="molecule type" value="Genomic_DNA"/>
</dbReference>
<dbReference type="Gene3D" id="2.40.128.600">
    <property type="match status" value="1"/>
</dbReference>
<dbReference type="PANTHER" id="PTHR46825:SF15">
    <property type="entry name" value="BETA-LACTAMASE-RELATED DOMAIN-CONTAINING PROTEIN"/>
    <property type="match status" value="1"/>
</dbReference>
<keyword evidence="4" id="KW-1185">Reference proteome</keyword>
<dbReference type="Gene3D" id="3.40.710.10">
    <property type="entry name" value="DD-peptidase/beta-lactamase superfamily"/>
    <property type="match status" value="1"/>
</dbReference>
<dbReference type="PANTHER" id="PTHR46825">
    <property type="entry name" value="D-ALANYL-D-ALANINE-CARBOXYPEPTIDASE/ENDOPEPTIDASE AMPH"/>
    <property type="match status" value="1"/>
</dbReference>
<gene>
    <name evidence="3" type="ORF">GGR03_003591</name>
</gene>
<accession>A0A7W6HG16</accession>
<organism evidence="3 4">
    <name type="scientific">Aurantimonas endophytica</name>
    <dbReference type="NCBI Taxonomy" id="1522175"/>
    <lineage>
        <taxon>Bacteria</taxon>
        <taxon>Pseudomonadati</taxon>
        <taxon>Pseudomonadota</taxon>
        <taxon>Alphaproteobacteria</taxon>
        <taxon>Hyphomicrobiales</taxon>
        <taxon>Aurantimonadaceae</taxon>
        <taxon>Aurantimonas</taxon>
    </lineage>
</organism>
<reference evidence="3 4" key="1">
    <citation type="submission" date="2020-08" db="EMBL/GenBank/DDBJ databases">
        <title>Genomic Encyclopedia of Type Strains, Phase IV (KMG-IV): sequencing the most valuable type-strain genomes for metagenomic binning, comparative biology and taxonomic classification.</title>
        <authorList>
            <person name="Goeker M."/>
        </authorList>
    </citation>
    <scope>NUCLEOTIDE SEQUENCE [LARGE SCALE GENOMIC DNA]</scope>
    <source>
        <strain evidence="3 4">DSM 103570</strain>
    </source>
</reference>
<dbReference type="SUPFAM" id="SSF56601">
    <property type="entry name" value="beta-lactamase/transpeptidase-like"/>
    <property type="match status" value="1"/>
</dbReference>
<evidence type="ECO:0000259" key="1">
    <source>
        <dbReference type="Pfam" id="PF00144"/>
    </source>
</evidence>
<feature type="domain" description="Peptidase S12 Pab87-related C-terminal" evidence="2">
    <location>
        <begin position="441"/>
        <end position="529"/>
    </location>
</feature>
<sequence length="542" mass="57631">MIRLAGLAVAPWLLWPLLGAFIGLMPAPAGADDTASSPATLLPAPVAPVPPLLDRQQVDAAIGRLDGIVDAAMAKTAIPGVAVAVVYKDEILYAKGFGLREVGQPEPVDMDTVFLLASVSKPITSTILARLVGDKLFDWDDPVRGHDPSFALSDPYVTENATFADLLSHRSGLNTGAGDLLEDLGFDRETILSRLDQQPLDPFRSTYHYSNYGYTAGAVAAAKAAGEPFEDIAERVLFEPLGMSRSSYRHTDYLGHANRARIHVRVGDPAERRWEARYDRMPDAQAPAGGASGSISDLARYLRLQLRDGSFEGEPIVDAGALATTHLPHIAGRLPADPTERAGFYGLGWNVGYDDLGRVTLGHSGAFVLGTSTAILLLPGEELGIAAITNGEPIGVPEAIGSTFMDIAQHGEQTVDWLSFIGGFFAHEFAVDPAGPDYAEPPASAEPPRADDAYAGTYDNSYYGPLVVETEGGALSMKLGPADAPKRFPLTPYDGDVFTFEPIGENAAPLSAAQFRTGDDGGIASVTLEFYDRTGLGTFTRN</sequence>
<dbReference type="RefSeq" id="WP_183210118.1">
    <property type="nucleotide sequence ID" value="NZ_JAAAMM010000005.1"/>
</dbReference>
<evidence type="ECO:0000313" key="3">
    <source>
        <dbReference type="EMBL" id="MBB4004496.1"/>
    </source>
</evidence>
<dbReference type="InterPro" id="IPR021860">
    <property type="entry name" value="Peptidase_S12_Pab87-rel_C"/>
</dbReference>
<dbReference type="Proteomes" id="UP000588647">
    <property type="component" value="Unassembled WGS sequence"/>
</dbReference>
<dbReference type="AlphaFoldDB" id="A0A7W6HG16"/>
<dbReference type="Pfam" id="PF00144">
    <property type="entry name" value="Beta-lactamase"/>
    <property type="match status" value="1"/>
</dbReference>
<name>A0A7W6HG16_9HYPH</name>
<evidence type="ECO:0000259" key="2">
    <source>
        <dbReference type="Pfam" id="PF11954"/>
    </source>
</evidence>
<dbReference type="Pfam" id="PF11954">
    <property type="entry name" value="DUF3471"/>
    <property type="match status" value="1"/>
</dbReference>